<dbReference type="PANTHER" id="PTHR23301:SF0">
    <property type="entry name" value="CHITIN-BINDING TYPE-2 DOMAIN-CONTAINING PROTEIN-RELATED"/>
    <property type="match status" value="1"/>
</dbReference>
<dbReference type="OMA" id="CENGREY"/>
<keyword evidence="2" id="KW-0732">Signal</keyword>
<evidence type="ECO:0000256" key="3">
    <source>
        <dbReference type="ARBA" id="ARBA00022737"/>
    </source>
</evidence>
<dbReference type="PROSITE" id="PS50940">
    <property type="entry name" value="CHIT_BIND_II"/>
    <property type="match status" value="4"/>
</dbReference>
<evidence type="ECO:0000256" key="4">
    <source>
        <dbReference type="ARBA" id="ARBA00023157"/>
    </source>
</evidence>
<dbReference type="KEGG" id="lgi:LOTGIDRAFT_152717"/>
<evidence type="ECO:0000259" key="6">
    <source>
        <dbReference type="PROSITE" id="PS50940"/>
    </source>
</evidence>
<dbReference type="GeneID" id="20235759"/>
<keyword evidence="8" id="KW-1185">Reference proteome</keyword>
<keyword evidence="1" id="KW-0147">Chitin-binding</keyword>
<dbReference type="CTD" id="20235759"/>
<feature type="domain" description="Chitin-binding type-2" evidence="6">
    <location>
        <begin position="740"/>
        <end position="804"/>
    </location>
</feature>
<dbReference type="GO" id="GO:0008061">
    <property type="term" value="F:chitin binding"/>
    <property type="evidence" value="ECO:0007669"/>
    <property type="project" value="UniProtKB-KW"/>
</dbReference>
<keyword evidence="4" id="KW-1015">Disulfide bond</keyword>
<dbReference type="InterPro" id="IPR051940">
    <property type="entry name" value="Chitin_bind-dev_reg"/>
</dbReference>
<dbReference type="Gene3D" id="2.170.140.10">
    <property type="entry name" value="Chitin binding domain"/>
    <property type="match status" value="2"/>
</dbReference>
<evidence type="ECO:0000256" key="5">
    <source>
        <dbReference type="ARBA" id="ARBA00023180"/>
    </source>
</evidence>
<reference evidence="7 8" key="1">
    <citation type="journal article" date="2013" name="Nature">
        <title>Insights into bilaterian evolution from three spiralian genomes.</title>
        <authorList>
            <person name="Simakov O."/>
            <person name="Marletaz F."/>
            <person name="Cho S.J."/>
            <person name="Edsinger-Gonzales E."/>
            <person name="Havlak P."/>
            <person name="Hellsten U."/>
            <person name="Kuo D.H."/>
            <person name="Larsson T."/>
            <person name="Lv J."/>
            <person name="Arendt D."/>
            <person name="Savage R."/>
            <person name="Osoegawa K."/>
            <person name="de Jong P."/>
            <person name="Grimwood J."/>
            <person name="Chapman J.A."/>
            <person name="Shapiro H."/>
            <person name="Aerts A."/>
            <person name="Otillar R.P."/>
            <person name="Terry A.Y."/>
            <person name="Boore J.L."/>
            <person name="Grigoriev I.V."/>
            <person name="Lindberg D.R."/>
            <person name="Seaver E.C."/>
            <person name="Weisblat D.A."/>
            <person name="Putnam N.H."/>
            <person name="Rokhsar D.S."/>
        </authorList>
    </citation>
    <scope>NUCLEOTIDE SEQUENCE [LARGE SCALE GENOMIC DNA]</scope>
</reference>
<dbReference type="Proteomes" id="UP000030746">
    <property type="component" value="Unassembled WGS sequence"/>
</dbReference>
<evidence type="ECO:0000256" key="2">
    <source>
        <dbReference type="ARBA" id="ARBA00022729"/>
    </source>
</evidence>
<dbReference type="HOGENOM" id="CLU_279691_0_0_1"/>
<dbReference type="OrthoDB" id="6079701at2759"/>
<dbReference type="EMBL" id="KB201304">
    <property type="protein sequence ID" value="ESO97626.1"/>
    <property type="molecule type" value="Genomic_DNA"/>
</dbReference>
<feature type="domain" description="Chitin-binding type-2" evidence="6">
    <location>
        <begin position="1"/>
        <end position="63"/>
    </location>
</feature>
<dbReference type="Pfam" id="PF01607">
    <property type="entry name" value="CBM_14"/>
    <property type="match status" value="3"/>
</dbReference>
<evidence type="ECO:0000313" key="8">
    <source>
        <dbReference type="Proteomes" id="UP000030746"/>
    </source>
</evidence>
<organism evidence="7 8">
    <name type="scientific">Lottia gigantea</name>
    <name type="common">Giant owl limpet</name>
    <dbReference type="NCBI Taxonomy" id="225164"/>
    <lineage>
        <taxon>Eukaryota</taxon>
        <taxon>Metazoa</taxon>
        <taxon>Spiralia</taxon>
        <taxon>Lophotrochozoa</taxon>
        <taxon>Mollusca</taxon>
        <taxon>Gastropoda</taxon>
        <taxon>Patellogastropoda</taxon>
        <taxon>Lottioidea</taxon>
        <taxon>Lottiidae</taxon>
        <taxon>Lottia</taxon>
    </lineage>
</organism>
<dbReference type="InterPro" id="IPR002557">
    <property type="entry name" value="Chitin-bd_dom"/>
</dbReference>
<dbReference type="RefSeq" id="XP_009051483.1">
    <property type="nucleotide sequence ID" value="XM_009053235.1"/>
</dbReference>
<dbReference type="GO" id="GO:0005576">
    <property type="term" value="C:extracellular region"/>
    <property type="evidence" value="ECO:0007669"/>
    <property type="project" value="InterPro"/>
</dbReference>
<dbReference type="SMART" id="SM00494">
    <property type="entry name" value="ChtBD2"/>
    <property type="match status" value="8"/>
</dbReference>
<accession>V4AUX9</accession>
<dbReference type="InterPro" id="IPR036508">
    <property type="entry name" value="Chitin-bd_dom_sf"/>
</dbReference>
<feature type="domain" description="Chitin-binding type-2" evidence="6">
    <location>
        <begin position="604"/>
        <end position="666"/>
    </location>
</feature>
<keyword evidence="3" id="KW-0677">Repeat</keyword>
<dbReference type="SUPFAM" id="SSF57625">
    <property type="entry name" value="Invertebrate chitin-binding proteins"/>
    <property type="match status" value="5"/>
</dbReference>
<feature type="domain" description="Chitin-binding type-2" evidence="6">
    <location>
        <begin position="275"/>
        <end position="330"/>
    </location>
</feature>
<dbReference type="PANTHER" id="PTHR23301">
    <property type="entry name" value="CHITIN BINDING PERITROPHIN-A"/>
    <property type="match status" value="1"/>
</dbReference>
<dbReference type="AlphaFoldDB" id="V4AUX9"/>
<gene>
    <name evidence="7" type="ORF">LOTGIDRAFT_152717</name>
</gene>
<protein>
    <recommendedName>
        <fullName evidence="6">Chitin-binding type-2 domain-containing protein</fullName>
    </recommendedName>
</protein>
<name>V4AUX9_LOTGI</name>
<keyword evidence="5" id="KW-0325">Glycoprotein</keyword>
<proteinExistence type="predicted"/>
<evidence type="ECO:0000256" key="1">
    <source>
        <dbReference type="ARBA" id="ARBA00022669"/>
    </source>
</evidence>
<evidence type="ECO:0000313" key="7">
    <source>
        <dbReference type="EMBL" id="ESO97626.1"/>
    </source>
</evidence>
<sequence length="1126" mass="123194">MCIGCNIFQGIGYTSFKGDCTKYVQCESIGEKVVGQVMSCAPGMFWNPMVPGCSPAQSTSCKYDKCRASPEGSKNEIVGSCRSYYECVGKKSKIGCCKIDEIFVKDTCVLDTTASCSDGCLLDLRLKAGVCSTRRAVTGDDTVYEALNARNQWTQLSCTAGNKYDAVSCYCIAQDTVSVVSSNPTDLVHHLTHLHNGQAITSSSYALTAIAKYLVSHWCTGVVSQAFRPNPYDCSMYVHCALIFDTVQKFNKTCRGNLFWSNTACAFAKDVDCEIIQCETAANGATYPIGNNCKNYYECSDGKTEVKCCETGQYYDGSNCVPDTASSCSDDCIIESTDTSRIRCELMAHFEFDWDYVDSSTNRIIPATTNTELSGTSTDQYITFNSTSNMILWYFANMEFGKILDIRLRFRLPLEADTGARYTILANCFGLDDMGPSIYIGVQSGVNKKIVAFLDTTDDVNMKEISVPYFGGWTDIRLTYDGMKLQLQSGIVMTEDIRSGAITRRQPPLVFGVSAMPDDVDLIGLIDEFQISKCIPPITNPPVLTIPSLPGLAPIRAAPLLLTPPTVNLDTSITTRPMTSPVTSRTSMVPILSVRTQTQNVLAQTLCSTAPTIPVILPVSGDCASYIECSTINGVLNYQTLECSPGYFFDASSQSCKWAGDVTCMSDVCRVSPAGTNVALGTSCKNYYKCEFGKSVVSCCGPGEMFDGKQCQVDSSNTCTENCLITSSPVLLSSLKISDNTLCEGCVISDNFGYNHHPEDCSLYVQCEPIATGFKATIRKCAVGFFWSKTSDTCVPSNQVQCKNDKCLSLADKSTHPMRDNCRSYYECKNSKSYTACCALGYEYLSGDCVIDTDGSCTDRCVTDPVKTKSTWKDPCTYQRAVLGDELAFERFSNDANTWIRMSCNTNSKFDSTTCLCMASVPSIKTSATATGCFPDADYPFNTDRLDKSTPPITASITAPLVNPGDKGFIRFQSSHRMVFWKYSAFEFGESVEVRLKFRLPSSANNGERYTIIANCLSLCEDGLGPGIYLGIQTGTPSYIIGMVDTTDNNDLKELKIPYTDGWVDIKLRYDGKKVLMQVDGTTAEDERTGPITRRQTALMLGRFAIPGDSNLIGDVDSLQIYTCLP</sequence>